<evidence type="ECO:0000313" key="9">
    <source>
        <dbReference type="EMBL" id="GJJ15816.1"/>
    </source>
</evidence>
<dbReference type="Pfam" id="PF03810">
    <property type="entry name" value="IBN_N"/>
    <property type="match status" value="1"/>
</dbReference>
<feature type="region of interest" description="Disordered" evidence="7">
    <location>
        <begin position="1254"/>
        <end position="1281"/>
    </location>
</feature>
<name>A0AAV5AU41_9AGAM</name>
<dbReference type="InterPro" id="IPR016024">
    <property type="entry name" value="ARM-type_fold"/>
</dbReference>
<dbReference type="InterPro" id="IPR001494">
    <property type="entry name" value="Importin-beta_N"/>
</dbReference>
<evidence type="ECO:0000259" key="8">
    <source>
        <dbReference type="PROSITE" id="PS50166"/>
    </source>
</evidence>
<accession>A0AAV5AU41</accession>
<keyword evidence="5" id="KW-0653">Protein transport</keyword>
<evidence type="ECO:0000256" key="5">
    <source>
        <dbReference type="ARBA" id="ARBA00022927"/>
    </source>
</evidence>
<reference evidence="9" key="1">
    <citation type="submission" date="2021-10" db="EMBL/GenBank/DDBJ databases">
        <title>De novo Genome Assembly of Clathrus columnatus (Basidiomycota, Fungi) Using Illumina and Nanopore Sequence Data.</title>
        <authorList>
            <person name="Ogiso-Tanaka E."/>
            <person name="Itagaki H."/>
            <person name="Hosoya T."/>
            <person name="Hosaka K."/>
        </authorList>
    </citation>
    <scope>NUCLEOTIDE SEQUENCE</scope>
    <source>
        <strain evidence="9">MO-923</strain>
    </source>
</reference>
<dbReference type="Proteomes" id="UP001050691">
    <property type="component" value="Unassembled WGS sequence"/>
</dbReference>
<proteinExistence type="predicted"/>
<dbReference type="SMART" id="SM00913">
    <property type="entry name" value="IBN_N"/>
    <property type="match status" value="1"/>
</dbReference>
<keyword evidence="10" id="KW-1185">Reference proteome</keyword>
<dbReference type="InterPro" id="IPR011989">
    <property type="entry name" value="ARM-like"/>
</dbReference>
<organism evidence="9 10">
    <name type="scientific">Clathrus columnatus</name>
    <dbReference type="NCBI Taxonomy" id="1419009"/>
    <lineage>
        <taxon>Eukaryota</taxon>
        <taxon>Fungi</taxon>
        <taxon>Dikarya</taxon>
        <taxon>Basidiomycota</taxon>
        <taxon>Agaricomycotina</taxon>
        <taxon>Agaricomycetes</taxon>
        <taxon>Phallomycetidae</taxon>
        <taxon>Phallales</taxon>
        <taxon>Clathraceae</taxon>
        <taxon>Clathrus</taxon>
    </lineage>
</organism>
<evidence type="ECO:0000256" key="7">
    <source>
        <dbReference type="SAM" id="MobiDB-lite"/>
    </source>
</evidence>
<evidence type="ECO:0000256" key="6">
    <source>
        <dbReference type="ARBA" id="ARBA00023242"/>
    </source>
</evidence>
<protein>
    <recommendedName>
        <fullName evidence="8">Importin N-terminal domain-containing protein</fullName>
    </recommendedName>
</protein>
<feature type="domain" description="Importin N-terminal" evidence="8">
    <location>
        <begin position="324"/>
        <end position="403"/>
    </location>
</feature>
<keyword evidence="4" id="KW-0963">Cytoplasm</keyword>
<evidence type="ECO:0000256" key="2">
    <source>
        <dbReference type="ARBA" id="ARBA00004496"/>
    </source>
</evidence>
<evidence type="ECO:0000256" key="1">
    <source>
        <dbReference type="ARBA" id="ARBA00004123"/>
    </source>
</evidence>
<dbReference type="GO" id="GO:0031267">
    <property type="term" value="F:small GTPase binding"/>
    <property type="evidence" value="ECO:0007669"/>
    <property type="project" value="InterPro"/>
</dbReference>
<dbReference type="Gene3D" id="1.25.10.10">
    <property type="entry name" value="Leucine-rich Repeat Variant"/>
    <property type="match status" value="1"/>
</dbReference>
<evidence type="ECO:0000256" key="3">
    <source>
        <dbReference type="ARBA" id="ARBA00022448"/>
    </source>
</evidence>
<comment type="caution">
    <text evidence="9">The sequence shown here is derived from an EMBL/GenBank/DDBJ whole genome shotgun (WGS) entry which is preliminary data.</text>
</comment>
<dbReference type="InterPro" id="IPR008551">
    <property type="entry name" value="TANGO2"/>
</dbReference>
<gene>
    <name evidence="9" type="ORF">Clacol_010094</name>
</gene>
<dbReference type="Pfam" id="PF05742">
    <property type="entry name" value="TANGO2"/>
    <property type="match status" value="1"/>
</dbReference>
<comment type="subcellular location">
    <subcellularLocation>
        <location evidence="2">Cytoplasm</location>
    </subcellularLocation>
    <subcellularLocation>
        <location evidence="1">Nucleus</location>
    </subcellularLocation>
</comment>
<dbReference type="EMBL" id="BPWL01000011">
    <property type="protein sequence ID" value="GJJ15816.1"/>
    <property type="molecule type" value="Genomic_DNA"/>
</dbReference>
<keyword evidence="3" id="KW-0813">Transport</keyword>
<dbReference type="PANTHER" id="PTHR10997:SF18">
    <property type="entry name" value="D-IMPORTIN 7_RANBP7"/>
    <property type="match status" value="1"/>
</dbReference>
<dbReference type="PROSITE" id="PS50166">
    <property type="entry name" value="IMPORTIN_B_NT"/>
    <property type="match status" value="1"/>
</dbReference>
<dbReference type="PANTHER" id="PTHR10997">
    <property type="entry name" value="IMPORTIN-7, 8, 11"/>
    <property type="match status" value="1"/>
</dbReference>
<dbReference type="GO" id="GO:0006606">
    <property type="term" value="P:protein import into nucleus"/>
    <property type="evidence" value="ECO:0007669"/>
    <property type="project" value="TreeGrafter"/>
</dbReference>
<dbReference type="GO" id="GO:0005635">
    <property type="term" value="C:nuclear envelope"/>
    <property type="evidence" value="ECO:0007669"/>
    <property type="project" value="TreeGrafter"/>
</dbReference>
<evidence type="ECO:0000313" key="10">
    <source>
        <dbReference type="Proteomes" id="UP001050691"/>
    </source>
</evidence>
<feature type="compositionally biased region" description="Acidic residues" evidence="7">
    <location>
        <begin position="1264"/>
        <end position="1281"/>
    </location>
</feature>
<dbReference type="GO" id="GO:0005829">
    <property type="term" value="C:cytosol"/>
    <property type="evidence" value="ECO:0007669"/>
    <property type="project" value="TreeGrafter"/>
</dbReference>
<evidence type="ECO:0000256" key="4">
    <source>
        <dbReference type="ARBA" id="ARBA00022490"/>
    </source>
</evidence>
<keyword evidence="6" id="KW-0539">Nucleus</keyword>
<sequence>MCVAFWTLDHPDYALDEYFDRPTKTAHWHNFDQPLSKPTVLSGIDIVAGGTWLGINETGNIAVLTNITEPHSNMSSSRGHLCSSFLLHPRYGSEVNLSQYAKELTTAETPYSGFNLLLLSSSAKSDESSQLQYDFKILSNNGAGGTIEVVKPSSDNSNSCFGMSNGSPNGEDPFTSERKNTEWAKVSQGRQLLHDISAQHQDEAQLVEALFSLLRIKQGQVPASRADFQRNIIIDAVNLAEMRRGASFQRTEREDTIKEFAKESTQASRYYATRLATVILVRRSGEVVFVERDVWFMDNSEPKLREIGDNRTTLSPDPNVRKAAELDIRRVARQEGMLTAMMQIIGNEGVDVATRLACAIYLKNRLRRTYYLDPTSQATGEQNPILPSDRAALKANIIPLLIATASSKQINAQLSNSIRSIISVDFPNDWPTLLGDAKRLLNSSNLTEVETGLIVLLEIVKAFRQVDRLTPQIIEETFPMIVAIGLQLLDSPPAPLTPQSPEIPRLLHFILKIYKSTLVTNLSTHQQSGASIVPWGQVFFRVINLQIPPEALPQDEEERERCEWWKAKKWAYSSLDRLFHRFGNPSQLPSALKEYMPFAEHFITTFAPEMISTYLRQLDLYTSGQVWMSKKCQYLIFQFLTECVKPKSTWALLKDHFERLVSACVFPQLCFNDSRKETWESDAVDFVRTASDEYEDYNSPVSSSCNFLMSLARNRTKTAFLPTLTFINNVLRGNAPPEQRYGALSMAALLAPCMVRHPTVKHALEPFFTNHVLREFSAPEGYMRYIACRVLGNISKYEMEWSNENVLSQHYHAVMKMLDDPCLPTRIAAADALGILVDKQPSIEAAVKPVVGKVVQDVLRLSDETDLEVLNNVMETMVKHYAVDLLPVATQLTERLCQLYQRLVKDTLTTQPDEDDDISPEQVDFGDDKTYAAMGMCKTIQTIISSLDSSPDILSQLQDIVAPIIIYTLENLAIDLLTNVYDLVDSLTFSVRRIPPTMWPIFELTYKLFQVDAQDFLEEMLPSIDNFISFGKDVFIQRADYRAMAVDIYRISMTSEHLGEADRVNGSKVAESLLLNLRGYLDDALPTFISAALQCIDSKPSTRYLRINNLNVLVNCILYNPGLTLRILESQNGTQKFFENWFKTINSETGMPRVHAKKLTILAICALFETEPSALPRSIQEGWGSIMAGILKTLREMPGALEARKALFDRHAKEDEAEGEDFADDLNLEGDEDADVWDADSEYLEFLAKEGQRLKERESGAQDGYEEEDEEEDEEEGDEEWADDELGYISPIDNVDVYLSFKNALEVFQMKNAAGYATATSSLNIEMQTVMMEAMARAQAAAI</sequence>
<dbReference type="SUPFAM" id="SSF48371">
    <property type="entry name" value="ARM repeat"/>
    <property type="match status" value="1"/>
</dbReference>